<accession>A0A6J4MSF7</accession>
<sequence length="208" mass="22586">DVHRLPRRGARLLRRPRDGQHPVVLGGAPHDVRRGGAGADEGAVRRAGAGVRQREGVPPLSRRPLRQGQDALQDPPGRVRRLRAVDGLVRGDLRARHPGRRGLLRRGGPTTDSHPRGDGRRPHRCRARPAAGGVRRRRLGDRRRAAQDGAPRLAGRPPAHPPAAAQAALRGALVRLRGGRDRPDPGRPRPRRLARAPAAGRVDRRAGL</sequence>
<organism evidence="2">
    <name type="scientific">uncultured Nocardioides sp</name>
    <dbReference type="NCBI Taxonomy" id="198441"/>
    <lineage>
        <taxon>Bacteria</taxon>
        <taxon>Bacillati</taxon>
        <taxon>Actinomycetota</taxon>
        <taxon>Actinomycetes</taxon>
        <taxon>Propionibacteriales</taxon>
        <taxon>Nocardioidaceae</taxon>
        <taxon>Nocardioides</taxon>
        <taxon>environmental samples</taxon>
    </lineage>
</organism>
<feature type="compositionally biased region" description="Low complexity" evidence="1">
    <location>
        <begin position="147"/>
        <end position="176"/>
    </location>
</feature>
<feature type="region of interest" description="Disordered" evidence="1">
    <location>
        <begin position="91"/>
        <end position="208"/>
    </location>
</feature>
<evidence type="ECO:0000313" key="2">
    <source>
        <dbReference type="EMBL" id="CAA9367486.1"/>
    </source>
</evidence>
<feature type="non-terminal residue" evidence="2">
    <location>
        <position position="1"/>
    </location>
</feature>
<name>A0A6J4MSF7_9ACTN</name>
<reference evidence="2" key="1">
    <citation type="submission" date="2020-02" db="EMBL/GenBank/DDBJ databases">
        <authorList>
            <person name="Meier V. D."/>
        </authorList>
    </citation>
    <scope>NUCLEOTIDE SEQUENCE</scope>
    <source>
        <strain evidence="2">AVDCRST_MAG32</strain>
    </source>
</reference>
<feature type="region of interest" description="Disordered" evidence="1">
    <location>
        <begin position="1"/>
        <end position="78"/>
    </location>
</feature>
<feature type="compositionally biased region" description="Basic residues" evidence="1">
    <location>
        <begin position="1"/>
        <end position="14"/>
    </location>
</feature>
<gene>
    <name evidence="2" type="ORF">AVDCRST_MAG32-219</name>
</gene>
<protein>
    <submittedName>
        <fullName evidence="2">Uncharacterized protein</fullName>
    </submittedName>
</protein>
<evidence type="ECO:0000256" key="1">
    <source>
        <dbReference type="SAM" id="MobiDB-lite"/>
    </source>
</evidence>
<dbReference type="AlphaFoldDB" id="A0A6J4MSF7"/>
<feature type="non-terminal residue" evidence="2">
    <location>
        <position position="208"/>
    </location>
</feature>
<proteinExistence type="predicted"/>
<dbReference type="EMBL" id="CADCUM010000008">
    <property type="protein sequence ID" value="CAA9367486.1"/>
    <property type="molecule type" value="Genomic_DNA"/>
</dbReference>
<feature type="compositionally biased region" description="Basic and acidic residues" evidence="1">
    <location>
        <begin position="178"/>
        <end position="187"/>
    </location>
</feature>